<keyword evidence="3" id="KW-0677">Repeat</keyword>
<dbReference type="PhylomeDB" id="A0A0G4F4B2"/>
<dbReference type="GO" id="GO:0005829">
    <property type="term" value="C:cytosol"/>
    <property type="evidence" value="ECO:0007669"/>
    <property type="project" value="TreeGrafter"/>
</dbReference>
<reference evidence="4" key="1">
    <citation type="submission" date="2014-11" db="EMBL/GenBank/DDBJ databases">
        <authorList>
            <person name="Otto D Thomas"/>
            <person name="Naeem Raeece"/>
        </authorList>
    </citation>
    <scope>NUCLEOTIDE SEQUENCE</scope>
</reference>
<dbReference type="AlphaFoldDB" id="A0A0G4F4B2"/>
<dbReference type="VEuPathDB" id="CryptoDB:Cvel_2737"/>
<dbReference type="GO" id="GO:0031267">
    <property type="term" value="F:small GTPase binding"/>
    <property type="evidence" value="ECO:0007669"/>
    <property type="project" value="TreeGrafter"/>
</dbReference>
<dbReference type="SMART" id="SM00368">
    <property type="entry name" value="LRR_RI"/>
    <property type="match status" value="7"/>
</dbReference>
<keyword evidence="1" id="KW-0343">GTPase activation</keyword>
<dbReference type="PANTHER" id="PTHR24113:SF12">
    <property type="entry name" value="RAN GTPASE-ACTIVATING PROTEIN 1"/>
    <property type="match status" value="1"/>
</dbReference>
<dbReference type="InterPro" id="IPR001611">
    <property type="entry name" value="Leu-rich_rpt"/>
</dbReference>
<accession>A0A0G4F4B2</accession>
<dbReference type="Gene3D" id="3.80.10.10">
    <property type="entry name" value="Ribonuclease Inhibitor"/>
    <property type="match status" value="3"/>
</dbReference>
<dbReference type="GO" id="GO:0006913">
    <property type="term" value="P:nucleocytoplasmic transport"/>
    <property type="evidence" value="ECO:0007669"/>
    <property type="project" value="TreeGrafter"/>
</dbReference>
<dbReference type="SUPFAM" id="SSF52047">
    <property type="entry name" value="RNI-like"/>
    <property type="match status" value="2"/>
</dbReference>
<dbReference type="GO" id="GO:0005096">
    <property type="term" value="F:GTPase activator activity"/>
    <property type="evidence" value="ECO:0007669"/>
    <property type="project" value="UniProtKB-KW"/>
</dbReference>
<sequence>MNGGTNAPLEEPQGGKSGEQIVPCCAVQETEAQAEGSLCVLLQHLALTSQIRDLGKVQASPPVSIDLSEESISPLEAPPVFPLLLPLVKVLCLRGNSLRAGGIEALAEVIMLGKASGLKSLDLENTELDEECLKPLCTAIAETPLRVETLNLSENHFGDSGIAVLCPVLCTASLPCAREIFLRNCRIAGKGMERIAARMEKGDLGCLETLALDDDLVNWPGARWGKGLTSLGGALRIQSVPAFRLLCFSSLHESPQNMAVFLDSLTTAERPPSMRVDLSLYAGTVDEERLRALVNGKYPAIRQLNLFFSREGSRAGTFFGALMKTSESLQFERLGLQFLEWVLEEVGNEALRLLTESVLKGRCRAVNKLVIKAKGQVIETQLSDHEKAVFLPAVVHTNLPLLCHLDLRMHLTDAEIALLADSVRAGRLTGLQNLTLQDNRGMTGEGMGTLMGALMEGQEGLPSLEVLNLARTRAGEGAGVLGGALEAGKLPKLSEINLTESGLTDEGVSGLAAAVRTGALVGSAFLRLSRNENVGKGAGEDFMSAVAERADGLPKLRWLHFPSEAAAGAGKSVIPVLVSGKLISLQSVDSCQKRAVAVETTRSIIDFYQVRSEIPSDSPVLYRAGDEGLLALGEGIRAGRFPSRLFHLCLCLEEGGRRVYGGPLLSGITQSESGLPGLKSLFLNKGRLDAGALRTLAAGKLPHLRELSFIDSNIDDEGMRALGGVFGASNFSELWSVSLSDNRIGIEGASAFFDALHPSSLPNLRRLNIGEQKTYEGKEKKEAFQFSVHEACNLGLAERKLCKLISESLF</sequence>
<dbReference type="PANTHER" id="PTHR24113">
    <property type="entry name" value="RAN GTPASE-ACTIVATING PROTEIN 1"/>
    <property type="match status" value="1"/>
</dbReference>
<dbReference type="Pfam" id="PF13516">
    <property type="entry name" value="LRR_6"/>
    <property type="match status" value="3"/>
</dbReference>
<keyword evidence="2" id="KW-0433">Leucine-rich repeat</keyword>
<organism evidence="4">
    <name type="scientific">Chromera velia CCMP2878</name>
    <dbReference type="NCBI Taxonomy" id="1169474"/>
    <lineage>
        <taxon>Eukaryota</taxon>
        <taxon>Sar</taxon>
        <taxon>Alveolata</taxon>
        <taxon>Colpodellida</taxon>
        <taxon>Chromeraceae</taxon>
        <taxon>Chromera</taxon>
    </lineage>
</organism>
<proteinExistence type="predicted"/>
<dbReference type="GO" id="GO:0005634">
    <property type="term" value="C:nucleus"/>
    <property type="evidence" value="ECO:0007669"/>
    <property type="project" value="TreeGrafter"/>
</dbReference>
<evidence type="ECO:0000256" key="3">
    <source>
        <dbReference type="ARBA" id="ARBA00022737"/>
    </source>
</evidence>
<gene>
    <name evidence="4" type="ORF">Cvel_2737</name>
</gene>
<dbReference type="EMBL" id="CDMZ01000110">
    <property type="protein sequence ID" value="CEM06879.1"/>
    <property type="molecule type" value="Genomic_DNA"/>
</dbReference>
<evidence type="ECO:0000256" key="1">
    <source>
        <dbReference type="ARBA" id="ARBA00022468"/>
    </source>
</evidence>
<dbReference type="GO" id="GO:0048471">
    <property type="term" value="C:perinuclear region of cytoplasm"/>
    <property type="evidence" value="ECO:0007669"/>
    <property type="project" value="TreeGrafter"/>
</dbReference>
<dbReference type="InterPro" id="IPR027038">
    <property type="entry name" value="RanGap"/>
</dbReference>
<evidence type="ECO:0000256" key="2">
    <source>
        <dbReference type="ARBA" id="ARBA00022614"/>
    </source>
</evidence>
<name>A0A0G4F4B2_9ALVE</name>
<dbReference type="InterPro" id="IPR032675">
    <property type="entry name" value="LRR_dom_sf"/>
</dbReference>
<evidence type="ECO:0000313" key="4">
    <source>
        <dbReference type="EMBL" id="CEM06879.1"/>
    </source>
</evidence>
<protein>
    <submittedName>
        <fullName evidence="4">Uncharacterized protein</fullName>
    </submittedName>
</protein>